<name>A0ABN0TZ76_9ACTN</name>
<dbReference type="EC" id="3.2.1.22" evidence="2"/>
<dbReference type="Gene3D" id="2.60.40.1180">
    <property type="entry name" value="Golgi alpha-mannosidase II"/>
    <property type="match status" value="1"/>
</dbReference>
<reference evidence="7 8" key="1">
    <citation type="journal article" date="2019" name="Int. J. Syst. Evol. Microbiol.">
        <title>The Global Catalogue of Microorganisms (GCM) 10K type strain sequencing project: providing services to taxonomists for standard genome sequencing and annotation.</title>
        <authorList>
            <consortium name="The Broad Institute Genomics Platform"/>
            <consortium name="The Broad Institute Genome Sequencing Center for Infectious Disease"/>
            <person name="Wu L."/>
            <person name="Ma J."/>
        </authorList>
    </citation>
    <scope>NUCLEOTIDE SEQUENCE [LARGE SCALE GENOMIC DNA]</scope>
    <source>
        <strain evidence="7 8">JCM 10425</strain>
    </source>
</reference>
<evidence type="ECO:0000256" key="4">
    <source>
        <dbReference type="ARBA" id="ARBA00023295"/>
    </source>
</evidence>
<evidence type="ECO:0000313" key="8">
    <source>
        <dbReference type="Proteomes" id="UP001500967"/>
    </source>
</evidence>
<dbReference type="PRINTS" id="PR00743">
    <property type="entry name" value="GLHYDRLASE36"/>
</dbReference>
<dbReference type="EMBL" id="BAAAGX010000007">
    <property type="protein sequence ID" value="GAA0233914.1"/>
    <property type="molecule type" value="Genomic_DNA"/>
</dbReference>
<protein>
    <recommendedName>
        <fullName evidence="2">alpha-galactosidase</fullName>
        <ecNumber evidence="2">3.2.1.22</ecNumber>
    </recommendedName>
</protein>
<dbReference type="Pfam" id="PF02065">
    <property type="entry name" value="Melibiase"/>
    <property type="match status" value="1"/>
</dbReference>
<evidence type="ECO:0000313" key="7">
    <source>
        <dbReference type="EMBL" id="GAA0233914.1"/>
    </source>
</evidence>
<dbReference type="InterPro" id="IPR013780">
    <property type="entry name" value="Glyco_hydro_b"/>
</dbReference>
<keyword evidence="3" id="KW-0378">Hydrolase</keyword>
<feature type="domain" description="Glycosyl hydrolase family 36 C-terminal" evidence="5">
    <location>
        <begin position="622"/>
        <end position="713"/>
    </location>
</feature>
<dbReference type="Gene3D" id="3.20.20.70">
    <property type="entry name" value="Aldolase class I"/>
    <property type="match status" value="1"/>
</dbReference>
<comment type="caution">
    <text evidence="7">The sequence shown here is derived from an EMBL/GenBank/DDBJ whole genome shotgun (WGS) entry which is preliminary data.</text>
</comment>
<dbReference type="InterPro" id="IPR002252">
    <property type="entry name" value="Glyco_hydro_36"/>
</dbReference>
<keyword evidence="4" id="KW-0326">Glycosidase</keyword>
<dbReference type="PANTHER" id="PTHR43053:SF3">
    <property type="entry name" value="ALPHA-GALACTOSIDASE C-RELATED"/>
    <property type="match status" value="1"/>
</dbReference>
<keyword evidence="8" id="KW-1185">Reference proteome</keyword>
<dbReference type="InterPro" id="IPR050985">
    <property type="entry name" value="Alpha-glycosidase_related"/>
</dbReference>
<dbReference type="InterPro" id="IPR038417">
    <property type="entry name" value="Alpga-gal_N_sf"/>
</dbReference>
<dbReference type="InterPro" id="IPR031704">
    <property type="entry name" value="Glyco_hydro_36_N"/>
</dbReference>
<evidence type="ECO:0000259" key="6">
    <source>
        <dbReference type="Pfam" id="PF16875"/>
    </source>
</evidence>
<dbReference type="InterPro" id="IPR017853">
    <property type="entry name" value="GH"/>
</dbReference>
<feature type="domain" description="Glycosyl hydrolase family 36 N-terminal" evidence="6">
    <location>
        <begin position="24"/>
        <end position="263"/>
    </location>
</feature>
<evidence type="ECO:0000256" key="2">
    <source>
        <dbReference type="ARBA" id="ARBA00012755"/>
    </source>
</evidence>
<dbReference type="Pfam" id="PF16875">
    <property type="entry name" value="Glyco_hydro_36N"/>
    <property type="match status" value="1"/>
</dbReference>
<dbReference type="PANTHER" id="PTHR43053">
    <property type="entry name" value="GLYCOSIDASE FAMILY 31"/>
    <property type="match status" value="1"/>
</dbReference>
<dbReference type="Proteomes" id="UP001500967">
    <property type="component" value="Unassembled WGS sequence"/>
</dbReference>
<evidence type="ECO:0000259" key="5">
    <source>
        <dbReference type="Pfam" id="PF16874"/>
    </source>
</evidence>
<dbReference type="CDD" id="cd14791">
    <property type="entry name" value="GH36"/>
    <property type="match status" value="1"/>
</dbReference>
<evidence type="ECO:0000256" key="3">
    <source>
        <dbReference type="ARBA" id="ARBA00022801"/>
    </source>
</evidence>
<dbReference type="InterPro" id="IPR031705">
    <property type="entry name" value="Glyco_hydro_36_C"/>
</dbReference>
<dbReference type="InterPro" id="IPR013785">
    <property type="entry name" value="Aldolase_TIM"/>
</dbReference>
<dbReference type="Pfam" id="PF16874">
    <property type="entry name" value="Glyco_hydro_36C"/>
    <property type="match status" value="1"/>
</dbReference>
<dbReference type="SUPFAM" id="SSF51445">
    <property type="entry name" value="(Trans)glycosidases"/>
    <property type="match status" value="1"/>
</dbReference>
<comment type="catalytic activity">
    <reaction evidence="1">
        <text>Hydrolysis of terminal, non-reducing alpha-D-galactose residues in alpha-D-galactosides, including galactose oligosaccharides, galactomannans and galactolipids.</text>
        <dbReference type="EC" id="3.2.1.22"/>
    </reaction>
</comment>
<sequence length="717" mass="78290">MSSPIVSLRAAGVSLVLDLAGPVPAVLHWGADLGELDRADLEALRLTGVTESPNNSPEEPRRLSLLPFERDTWPGTPGYSGHLAGTRTTPRPEPRGDAVVTGNLVEIPLTDPITGLEVDVRVELNRFGLVELSHLVRRPAGDADADVPFDFGGILAQLPVPSRATEILDFTGRWARERQPQRLPVVDGAHRRDLRRGKPGPGSPYLSMVGTHGFASRTGEVWGVHLAWSGDTTWLVERLPEPAGAAGAVLAAGELLRAGEVRLAPGEQYTSPAAFFGWSDRGTDGVADRFHQYLRARASHPRRPRPVIVNTWEAVYFDHRLEPLLELVDRAAEVGAERFVLDDGWFLGRRADNAGLGDWRVDRAVWKDGLGPLADRVRERGLEFGLWFEPEMVNLDSELAREHPEWILAPAEGVGPAERHQYVVNVAHPDAYEYLLTSISDLVAEYGIAYIKWDHNRLLQEAVSRVDGRPAVSAQTHAVYRLFDALRERHPGLEIESCSSGGGRIDLGILARTDRVWASDCIDPVERVMIDRWTMQLLPPELVGMHVGAPRSHTTARETDLSFRMASALVGHAGIEWNLNQRSPEELAVITSWIAFHKSIRDLVASGTVVHADLADAATTLTGVVAPERDHAVFVYSRTGTSPTTQSGRVPLPGLEPTRKYAVRIVTETGSPAFAARVAPPWVSESVVLSGAALSGVGLAMPTLHPAQALVLELRAR</sequence>
<proteinExistence type="predicted"/>
<accession>A0ABN0TZ76</accession>
<organism evidence="7 8">
    <name type="scientific">Cryptosporangium japonicum</name>
    <dbReference type="NCBI Taxonomy" id="80872"/>
    <lineage>
        <taxon>Bacteria</taxon>
        <taxon>Bacillati</taxon>
        <taxon>Actinomycetota</taxon>
        <taxon>Actinomycetes</taxon>
        <taxon>Cryptosporangiales</taxon>
        <taxon>Cryptosporangiaceae</taxon>
        <taxon>Cryptosporangium</taxon>
    </lineage>
</organism>
<dbReference type="Gene3D" id="2.70.98.60">
    <property type="entry name" value="alpha-galactosidase from lactobacil brevis"/>
    <property type="match status" value="1"/>
</dbReference>
<evidence type="ECO:0000256" key="1">
    <source>
        <dbReference type="ARBA" id="ARBA00001255"/>
    </source>
</evidence>
<gene>
    <name evidence="7" type="ORF">GCM10009539_19050</name>
</gene>